<name>A0AA48H209_9BACT</name>
<keyword evidence="2" id="KW-0547">Nucleotide-binding</keyword>
<dbReference type="CDD" id="cd14014">
    <property type="entry name" value="STKc_PknB_like"/>
    <property type="match status" value="1"/>
</dbReference>
<dbReference type="PROSITE" id="PS50011">
    <property type="entry name" value="PROTEIN_KINASE_DOM"/>
    <property type="match status" value="1"/>
</dbReference>
<gene>
    <name evidence="7" type="ORF">METESE_34980</name>
</gene>
<dbReference type="Gene3D" id="1.10.510.10">
    <property type="entry name" value="Transferase(Phosphotransferase) domain 1"/>
    <property type="match status" value="1"/>
</dbReference>
<accession>A0AA48H209</accession>
<dbReference type="PANTHER" id="PTHR43289">
    <property type="entry name" value="MITOGEN-ACTIVATED PROTEIN KINASE KINASE KINASE 20-RELATED"/>
    <property type="match status" value="1"/>
</dbReference>
<proteinExistence type="predicted"/>
<dbReference type="InterPro" id="IPR011009">
    <property type="entry name" value="Kinase-like_dom_sf"/>
</dbReference>
<evidence type="ECO:0000256" key="3">
    <source>
        <dbReference type="ARBA" id="ARBA00022777"/>
    </source>
</evidence>
<organism evidence="7 8">
    <name type="scientific">Mesoterricola sediminis</name>
    <dbReference type="NCBI Taxonomy" id="2927980"/>
    <lineage>
        <taxon>Bacteria</taxon>
        <taxon>Pseudomonadati</taxon>
        <taxon>Acidobacteriota</taxon>
        <taxon>Holophagae</taxon>
        <taxon>Holophagales</taxon>
        <taxon>Holophagaceae</taxon>
        <taxon>Mesoterricola</taxon>
    </lineage>
</organism>
<feature type="domain" description="Protein kinase" evidence="6">
    <location>
        <begin position="85"/>
        <end position="335"/>
    </location>
</feature>
<dbReference type="Gene3D" id="3.30.200.20">
    <property type="entry name" value="Phosphorylase Kinase, domain 1"/>
    <property type="match status" value="1"/>
</dbReference>
<dbReference type="InterPro" id="IPR000719">
    <property type="entry name" value="Prot_kinase_dom"/>
</dbReference>
<evidence type="ECO:0000256" key="5">
    <source>
        <dbReference type="SAM" id="MobiDB-lite"/>
    </source>
</evidence>
<dbReference type="AlphaFoldDB" id="A0AA48H209"/>
<keyword evidence="3" id="KW-0418">Kinase</keyword>
<keyword evidence="1" id="KW-0808">Transferase</keyword>
<evidence type="ECO:0000256" key="1">
    <source>
        <dbReference type="ARBA" id="ARBA00022679"/>
    </source>
</evidence>
<feature type="region of interest" description="Disordered" evidence="5">
    <location>
        <begin position="1"/>
        <end position="29"/>
    </location>
</feature>
<protein>
    <recommendedName>
        <fullName evidence="6">Protein kinase domain-containing protein</fullName>
    </recommendedName>
</protein>
<evidence type="ECO:0000313" key="7">
    <source>
        <dbReference type="EMBL" id="BDU78540.1"/>
    </source>
</evidence>
<dbReference type="SUPFAM" id="SSF56112">
    <property type="entry name" value="Protein kinase-like (PK-like)"/>
    <property type="match status" value="1"/>
</dbReference>
<dbReference type="SMART" id="SM00220">
    <property type="entry name" value="S_TKc"/>
    <property type="match status" value="1"/>
</dbReference>
<keyword evidence="8" id="KW-1185">Reference proteome</keyword>
<evidence type="ECO:0000256" key="2">
    <source>
        <dbReference type="ARBA" id="ARBA00022741"/>
    </source>
</evidence>
<dbReference type="InterPro" id="IPR008271">
    <property type="entry name" value="Ser/Thr_kinase_AS"/>
</dbReference>
<keyword evidence="4" id="KW-0067">ATP-binding</keyword>
<dbReference type="PANTHER" id="PTHR43289:SF6">
    <property type="entry name" value="SERINE_THREONINE-PROTEIN KINASE NEKL-3"/>
    <property type="match status" value="1"/>
</dbReference>
<evidence type="ECO:0000256" key="4">
    <source>
        <dbReference type="ARBA" id="ARBA00022840"/>
    </source>
</evidence>
<dbReference type="Proteomes" id="UP001228113">
    <property type="component" value="Chromosome"/>
</dbReference>
<dbReference type="EMBL" id="AP027081">
    <property type="protein sequence ID" value="BDU78540.1"/>
    <property type="molecule type" value="Genomic_DNA"/>
</dbReference>
<dbReference type="KEGG" id="msea:METESE_34980"/>
<reference evidence="7" key="1">
    <citation type="journal article" date="2023" name="Int. J. Syst. Evol. Microbiol.">
        <title>Mesoterricola silvestris gen. nov., sp. nov., Mesoterricola sediminis sp. nov., Geothrix oryzae sp. nov., Geothrix edaphica sp. nov., Geothrix rubra sp. nov., and Geothrix limicola sp. nov., six novel members of Acidobacteriota isolated from soils.</title>
        <authorList>
            <person name="Itoh H."/>
            <person name="Sugisawa Y."/>
            <person name="Mise K."/>
            <person name="Xu Z."/>
            <person name="Kuniyasu M."/>
            <person name="Ushijima N."/>
            <person name="Kawano K."/>
            <person name="Kobayashi E."/>
            <person name="Shiratori Y."/>
            <person name="Masuda Y."/>
            <person name="Senoo K."/>
        </authorList>
    </citation>
    <scope>NUCLEOTIDE SEQUENCE</scope>
    <source>
        <strain evidence="7">W786</strain>
    </source>
</reference>
<sequence length="1038" mass="113831">MAPDQPVPGKGEPPRPPEPPGPGPAAGTGPWITDLASLTRTGEISERVLARIPWERMGGQAGSWLDPLFQGPAPIAELQGLGERYVNLQFLGEGSAGTVFKAFDTLLQRWVALKALKEGAGHALTEARAQAQVEHPNVCRVYEVGRGFIVMQLVEGPSLADLAPRMDLRAKVACLRDIALGVHAAHQRGLLHLDLKLGNILIQANEDGTFTPLLSDFGMVVRTSGEPPDVCPLGTPPYASPEQLAGDPARIGPPTDVYAIGMMAYVLLGGRTPFEAPDLETLLVAMVQAEPFPLERCAARLPKDLARLVHQCLRKDPAQRCASAAELAQEFDRFLRHLPLRVMGRSLVYRTLRCAQRNRFTTRAILAGAALLVLALGAGAWREARTAQRTDWDRHFQKRVEEARVGLERAYRRPPHDIRPELAQVRAIADEIQGELDRGGRLVAGPAHLALGQLALLREAQGPEVAAHFKAAWDAGFRTEGARTWYAYALLRAYREALDALHRSAGSNTAAGQETLRIRFLEPARQMLQGHRNSDQTRMAHLVDQVEMQVSERAAQAPAQPERAVEMAAAYRRQMPQDLEALLEELDARAFVVRHAISDEKPRRSLGELQAQWKLFRDLLDEGLTSAPSHPGLHARLAYACDLALDLPGLDPAPMKTLRVRARDSVEKGLAISPDDTRLGMLRIGCMVRDILEDAGPVEPLRAEIRRIGARPPGPWDEVLLAVFLYGPQGAWRDKDLMPLAREALACRQDWSRIPNARLYLLVLGQCLGFQGQDPGPILRTPGVGFEAWKPWTLAVMEADHRVQAGRGMDVDLERLEAARAQEFEKEPQPVRSKLQDALLRARARGSKADWNDLEQAFREAPERVKAQGQAVAAGDSWTQAGLLLGEHAPAAGQDPGVFLSPLAELARPDPSGDLITELRARILAGQVALAWARAGRGSAQKAREGIANLDAVLAHMKRRIPFADLLRASLTVQGPGPVAALRGELGLCLARELEGAARRRAAQESMRDLTRALHLCPDLQPRLAPLLREARRFQTPR</sequence>
<dbReference type="Pfam" id="PF00069">
    <property type="entry name" value="Pkinase"/>
    <property type="match status" value="1"/>
</dbReference>
<dbReference type="PROSITE" id="PS00108">
    <property type="entry name" value="PROTEIN_KINASE_ST"/>
    <property type="match status" value="1"/>
</dbReference>
<dbReference type="GO" id="GO:0004674">
    <property type="term" value="F:protein serine/threonine kinase activity"/>
    <property type="evidence" value="ECO:0007669"/>
    <property type="project" value="TreeGrafter"/>
</dbReference>
<evidence type="ECO:0000259" key="6">
    <source>
        <dbReference type="PROSITE" id="PS50011"/>
    </source>
</evidence>
<feature type="compositionally biased region" description="Pro residues" evidence="5">
    <location>
        <begin position="14"/>
        <end position="23"/>
    </location>
</feature>
<dbReference type="GO" id="GO:0005524">
    <property type="term" value="F:ATP binding"/>
    <property type="evidence" value="ECO:0007669"/>
    <property type="project" value="UniProtKB-KW"/>
</dbReference>
<evidence type="ECO:0000313" key="8">
    <source>
        <dbReference type="Proteomes" id="UP001228113"/>
    </source>
</evidence>
<dbReference type="RefSeq" id="WP_316410734.1">
    <property type="nucleotide sequence ID" value="NZ_AP027081.1"/>
</dbReference>